<name>A0AAV4TUP0_9ARAC</name>
<protein>
    <submittedName>
        <fullName evidence="1">Uncharacterized protein</fullName>
    </submittedName>
</protein>
<evidence type="ECO:0000313" key="2">
    <source>
        <dbReference type="Proteomes" id="UP001054837"/>
    </source>
</evidence>
<organism evidence="1 2">
    <name type="scientific">Caerostris darwini</name>
    <dbReference type="NCBI Taxonomy" id="1538125"/>
    <lineage>
        <taxon>Eukaryota</taxon>
        <taxon>Metazoa</taxon>
        <taxon>Ecdysozoa</taxon>
        <taxon>Arthropoda</taxon>
        <taxon>Chelicerata</taxon>
        <taxon>Arachnida</taxon>
        <taxon>Araneae</taxon>
        <taxon>Araneomorphae</taxon>
        <taxon>Entelegynae</taxon>
        <taxon>Araneoidea</taxon>
        <taxon>Araneidae</taxon>
        <taxon>Caerostris</taxon>
    </lineage>
</organism>
<dbReference type="EMBL" id="BPLQ01010147">
    <property type="protein sequence ID" value="GIY48677.1"/>
    <property type="molecule type" value="Genomic_DNA"/>
</dbReference>
<reference evidence="1 2" key="1">
    <citation type="submission" date="2021-06" db="EMBL/GenBank/DDBJ databases">
        <title>Caerostris darwini draft genome.</title>
        <authorList>
            <person name="Kono N."/>
            <person name="Arakawa K."/>
        </authorList>
    </citation>
    <scope>NUCLEOTIDE SEQUENCE [LARGE SCALE GENOMIC DNA]</scope>
</reference>
<keyword evidence="2" id="KW-1185">Reference proteome</keyword>
<proteinExistence type="predicted"/>
<accession>A0AAV4TUP0</accession>
<dbReference type="Proteomes" id="UP001054837">
    <property type="component" value="Unassembled WGS sequence"/>
</dbReference>
<sequence length="95" mass="10903">MVGIKKKALFGKNQNCINKYKKLNSETEVWNESTKEVTDCSFGHNTEKKKGILDDPIIVEQHFLVRNFLLQMGVAVVPWGAMLEHNKEIEKGTFH</sequence>
<dbReference type="AlphaFoldDB" id="A0AAV4TUP0"/>
<evidence type="ECO:0000313" key="1">
    <source>
        <dbReference type="EMBL" id="GIY48677.1"/>
    </source>
</evidence>
<comment type="caution">
    <text evidence="1">The sequence shown here is derived from an EMBL/GenBank/DDBJ whole genome shotgun (WGS) entry which is preliminary data.</text>
</comment>
<gene>
    <name evidence="1" type="ORF">CDAR_264021</name>
</gene>